<evidence type="ECO:0000313" key="1">
    <source>
        <dbReference type="EMBL" id="GFN77040.1"/>
    </source>
</evidence>
<dbReference type="Proteomes" id="UP000735302">
    <property type="component" value="Unassembled WGS sequence"/>
</dbReference>
<reference evidence="1 2" key="1">
    <citation type="journal article" date="2021" name="Elife">
        <title>Chloroplast acquisition without the gene transfer in kleptoplastic sea slugs, Plakobranchus ocellatus.</title>
        <authorList>
            <person name="Maeda T."/>
            <person name="Takahashi S."/>
            <person name="Yoshida T."/>
            <person name="Shimamura S."/>
            <person name="Takaki Y."/>
            <person name="Nagai Y."/>
            <person name="Toyoda A."/>
            <person name="Suzuki Y."/>
            <person name="Arimoto A."/>
            <person name="Ishii H."/>
            <person name="Satoh N."/>
            <person name="Nishiyama T."/>
            <person name="Hasebe M."/>
            <person name="Maruyama T."/>
            <person name="Minagawa J."/>
            <person name="Obokata J."/>
            <person name="Shigenobu S."/>
        </authorList>
    </citation>
    <scope>NUCLEOTIDE SEQUENCE [LARGE SCALE GENOMIC DNA]</scope>
</reference>
<comment type="caution">
    <text evidence="1">The sequence shown here is derived from an EMBL/GenBank/DDBJ whole genome shotgun (WGS) entry which is preliminary data.</text>
</comment>
<name>A0AAV3Y1S4_9GAST</name>
<gene>
    <name evidence="1" type="ORF">PoB_000354600</name>
</gene>
<accession>A0AAV3Y1S4</accession>
<dbReference type="AlphaFoldDB" id="A0AAV3Y1S4"/>
<proteinExistence type="predicted"/>
<sequence length="98" mass="10990">MLNNDVRLCTAPIGLPQTTPTPLQSANRQNSRFCDKKADYQNAGQFQPVDKVISGIRALRQARVQEAGAIIHERRVPADLRADSLATKLPPLHKRDYR</sequence>
<keyword evidence="2" id="KW-1185">Reference proteome</keyword>
<protein>
    <submittedName>
        <fullName evidence="1">Uncharacterized protein</fullName>
    </submittedName>
</protein>
<dbReference type="EMBL" id="BLXT01000430">
    <property type="protein sequence ID" value="GFN77040.1"/>
    <property type="molecule type" value="Genomic_DNA"/>
</dbReference>
<evidence type="ECO:0000313" key="2">
    <source>
        <dbReference type="Proteomes" id="UP000735302"/>
    </source>
</evidence>
<organism evidence="1 2">
    <name type="scientific">Plakobranchus ocellatus</name>
    <dbReference type="NCBI Taxonomy" id="259542"/>
    <lineage>
        <taxon>Eukaryota</taxon>
        <taxon>Metazoa</taxon>
        <taxon>Spiralia</taxon>
        <taxon>Lophotrochozoa</taxon>
        <taxon>Mollusca</taxon>
        <taxon>Gastropoda</taxon>
        <taxon>Heterobranchia</taxon>
        <taxon>Euthyneura</taxon>
        <taxon>Panpulmonata</taxon>
        <taxon>Sacoglossa</taxon>
        <taxon>Placobranchoidea</taxon>
        <taxon>Plakobranchidae</taxon>
        <taxon>Plakobranchus</taxon>
    </lineage>
</organism>